<evidence type="ECO:0000256" key="3">
    <source>
        <dbReference type="ARBA" id="ARBA00022618"/>
    </source>
</evidence>
<keyword evidence="6" id="KW-0131">Cell cycle</keyword>
<keyword evidence="5" id="KW-0717">Septation</keyword>
<keyword evidence="3" id="KW-0132">Cell division</keyword>
<gene>
    <name evidence="7" type="ORF">HCJ95_07155</name>
</gene>
<dbReference type="RefSeq" id="WP_125500138.1">
    <property type="nucleotide sequence ID" value="NZ_BMVZ01000007.1"/>
</dbReference>
<comment type="subcellular location">
    <subcellularLocation>
        <location evidence="1">Cell septum</location>
    </subcellularLocation>
</comment>
<comment type="similarity">
    <text evidence="2">Belongs to the SsgA family.</text>
</comment>
<organism evidence="7 8">
    <name type="scientific">Streptomyces thermoviolaceus subsp. thermoviolaceus</name>
    <dbReference type="NCBI Taxonomy" id="66860"/>
    <lineage>
        <taxon>Bacteria</taxon>
        <taxon>Bacillati</taxon>
        <taxon>Actinomycetota</taxon>
        <taxon>Actinomycetes</taxon>
        <taxon>Kitasatosporales</taxon>
        <taxon>Streptomycetaceae</taxon>
        <taxon>Streptomyces</taxon>
    </lineage>
</organism>
<comment type="caution">
    <text evidence="7">The sequence shown here is derived from an EMBL/GenBank/DDBJ whole genome shotgun (WGS) entry which is preliminary data.</text>
</comment>
<accession>A0ABX0YSV4</accession>
<proteinExistence type="inferred from homology"/>
<dbReference type="Pfam" id="PF04686">
    <property type="entry name" value="SsgA"/>
    <property type="match status" value="1"/>
</dbReference>
<dbReference type="InterPro" id="IPR006776">
    <property type="entry name" value="SsgB"/>
</dbReference>
<dbReference type="Proteomes" id="UP000635996">
    <property type="component" value="Unassembled WGS sequence"/>
</dbReference>
<keyword evidence="8" id="KW-1185">Reference proteome</keyword>
<dbReference type="InterPro" id="IPR038658">
    <property type="entry name" value="SsgB_sf"/>
</dbReference>
<dbReference type="EMBL" id="JAATEL010000005">
    <property type="protein sequence ID" value="NJP14075.1"/>
    <property type="molecule type" value="Genomic_DNA"/>
</dbReference>
<evidence type="ECO:0000313" key="7">
    <source>
        <dbReference type="EMBL" id="NJP14075.1"/>
    </source>
</evidence>
<reference evidence="7 8" key="1">
    <citation type="submission" date="2020-03" db="EMBL/GenBank/DDBJ databases">
        <title>WGS of actinomycetes isolated from Thailand.</title>
        <authorList>
            <person name="Thawai C."/>
        </authorList>
    </citation>
    <scope>NUCLEOTIDE SEQUENCE [LARGE SCALE GENOMIC DNA]</scope>
    <source>
        <strain evidence="7 8">NBRC 13905</strain>
    </source>
</reference>
<name>A0ABX0YSV4_STRTL</name>
<dbReference type="Gene3D" id="2.30.31.20">
    <property type="entry name" value="Sporulation-specific cell division protein SsgB"/>
    <property type="match status" value="1"/>
</dbReference>
<evidence type="ECO:0000256" key="2">
    <source>
        <dbReference type="ARBA" id="ARBA00009323"/>
    </source>
</evidence>
<evidence type="ECO:0000313" key="8">
    <source>
        <dbReference type="Proteomes" id="UP000635996"/>
    </source>
</evidence>
<keyword evidence="4" id="KW-0749">Sporulation</keyword>
<sequence>MDATLEQSATARLIDGEGRARVVPATLRYASADPLAVHLDFPPDASLDGREVSWTFARSLLREGLRRPAGTGDVRLRPCGQACTALELHSPSGMALLQFDTPALRRFLLRTYAVVPPGREDAGAAVDRGLSALFGTV</sequence>
<protein>
    <submittedName>
        <fullName evidence="7">SsgA family sporulation/cell division regulator</fullName>
    </submittedName>
</protein>
<evidence type="ECO:0000256" key="1">
    <source>
        <dbReference type="ARBA" id="ARBA00004431"/>
    </source>
</evidence>
<evidence type="ECO:0000256" key="6">
    <source>
        <dbReference type="ARBA" id="ARBA00023306"/>
    </source>
</evidence>
<evidence type="ECO:0000256" key="5">
    <source>
        <dbReference type="ARBA" id="ARBA00023210"/>
    </source>
</evidence>
<evidence type="ECO:0000256" key="4">
    <source>
        <dbReference type="ARBA" id="ARBA00022969"/>
    </source>
</evidence>